<dbReference type="PANTHER" id="PTHR24221:SF654">
    <property type="entry name" value="ATP-BINDING CASSETTE SUB-FAMILY B MEMBER 6"/>
    <property type="match status" value="1"/>
</dbReference>
<protein>
    <submittedName>
        <fullName evidence="11">ATP-binding cassette, subfamily B</fullName>
    </submittedName>
</protein>
<dbReference type="EMBL" id="FOFU01000002">
    <property type="protein sequence ID" value="SEP99570.1"/>
    <property type="molecule type" value="Genomic_DNA"/>
</dbReference>
<dbReference type="InterPro" id="IPR036640">
    <property type="entry name" value="ABC1_TM_sf"/>
</dbReference>
<dbReference type="AlphaFoldDB" id="A0A1H9CEB1"/>
<dbReference type="Gene3D" id="1.20.1560.10">
    <property type="entry name" value="ABC transporter type 1, transmembrane domain"/>
    <property type="match status" value="1"/>
</dbReference>
<evidence type="ECO:0000256" key="2">
    <source>
        <dbReference type="ARBA" id="ARBA00022448"/>
    </source>
</evidence>
<evidence type="ECO:0000256" key="7">
    <source>
        <dbReference type="ARBA" id="ARBA00022989"/>
    </source>
</evidence>
<dbReference type="SUPFAM" id="SSF90123">
    <property type="entry name" value="ABC transporter transmembrane region"/>
    <property type="match status" value="1"/>
</dbReference>
<evidence type="ECO:0000256" key="3">
    <source>
        <dbReference type="ARBA" id="ARBA00022475"/>
    </source>
</evidence>
<keyword evidence="3" id="KW-1003">Cell membrane</keyword>
<dbReference type="Gene3D" id="3.40.50.300">
    <property type="entry name" value="P-loop containing nucleotide triphosphate hydrolases"/>
    <property type="match status" value="1"/>
</dbReference>
<keyword evidence="12" id="KW-1185">Reference proteome</keyword>
<feature type="transmembrane region" description="Helical" evidence="9">
    <location>
        <begin position="34"/>
        <end position="52"/>
    </location>
</feature>
<evidence type="ECO:0000313" key="12">
    <source>
        <dbReference type="Proteomes" id="UP000182360"/>
    </source>
</evidence>
<organism evidence="11 12">
    <name type="scientific">Treponema bryantii</name>
    <dbReference type="NCBI Taxonomy" id="163"/>
    <lineage>
        <taxon>Bacteria</taxon>
        <taxon>Pseudomonadati</taxon>
        <taxon>Spirochaetota</taxon>
        <taxon>Spirochaetia</taxon>
        <taxon>Spirochaetales</taxon>
        <taxon>Treponemataceae</taxon>
        <taxon>Treponema</taxon>
    </lineage>
</organism>
<evidence type="ECO:0000256" key="5">
    <source>
        <dbReference type="ARBA" id="ARBA00022741"/>
    </source>
</evidence>
<evidence type="ECO:0000256" key="8">
    <source>
        <dbReference type="ARBA" id="ARBA00023136"/>
    </source>
</evidence>
<dbReference type="Pfam" id="PF00005">
    <property type="entry name" value="ABC_tran"/>
    <property type="match status" value="1"/>
</dbReference>
<keyword evidence="4 9" id="KW-0812">Transmembrane</keyword>
<dbReference type="GO" id="GO:0005524">
    <property type="term" value="F:ATP binding"/>
    <property type="evidence" value="ECO:0007669"/>
    <property type="project" value="UniProtKB-KW"/>
</dbReference>
<dbReference type="STRING" id="163.SAMN04487775_10691"/>
<feature type="transmembrane region" description="Helical" evidence="9">
    <location>
        <begin position="176"/>
        <end position="200"/>
    </location>
</feature>
<name>A0A1H9CEB1_9SPIR</name>
<dbReference type="SMART" id="SM00382">
    <property type="entry name" value="AAA"/>
    <property type="match status" value="1"/>
</dbReference>
<evidence type="ECO:0000259" key="10">
    <source>
        <dbReference type="PROSITE" id="PS50893"/>
    </source>
</evidence>
<keyword evidence="5" id="KW-0547">Nucleotide-binding</keyword>
<dbReference type="InterPro" id="IPR027417">
    <property type="entry name" value="P-loop_NTPase"/>
</dbReference>
<accession>A0A1H9CEB1</accession>
<gene>
    <name evidence="11" type="ORF">SAMN04487977_102149</name>
</gene>
<keyword evidence="7 9" id="KW-1133">Transmembrane helix</keyword>
<dbReference type="Proteomes" id="UP000182360">
    <property type="component" value="Unassembled WGS sequence"/>
</dbReference>
<dbReference type="InterPro" id="IPR003439">
    <property type="entry name" value="ABC_transporter-like_ATP-bd"/>
</dbReference>
<feature type="transmembrane region" description="Helical" evidence="9">
    <location>
        <begin position="86"/>
        <end position="103"/>
    </location>
</feature>
<sequence>MSKKLRPHIYGPEFKESENVQKNKSRSSVWKNQVFLWKLCFKTCPGFMIYHLYDAFRYQGMIFLEHVLGIRYVLRCAEFHEPFTKALLYIGIILLINMIQIIPDGFYCYSWKFKCRPRLYRALKEQMFKKASEIDLYCYDDPAYYNDFVLSVSESENAIDRFLDLLNMTVQALTTLFTTGIFFLVLDPIGVVFVFASFILRFFVSKSLNKVNYENRVAVNPHIRKRDYVSRVFYLKDFAKELRLHPNAGKQLEQEFAEANDEIIKEHKKVAGKRIWFQFLKDYGVGDFLIDGLYITYLVYKAAVLHTVNYSDAVILFNRTGSLRGSMGKFADLGPKAHENSMFIDKIRSFLAYEPRLKDDVGDNVPEGAGELSLSHVTFKYSETGRTVLDDISLTVKPGEHIAIVGYNGAGKTTLIKLLMRLYDPTSGTITYHDKNVATLCPREYHKRIGVVFQDYQMFGANLAENVVMDNMTKEEIEEKSPVITQALTSAGFEHKLNHLPDRLFTQVTTEFDKKGVDFSGGESQKVAISRAFYKNADILIMDEPSSALDPIAEYELNKAMETAAKGKTVFYISHRLSTTRDADRIIMLERGRIIEEGTHTELLSKNGKYAEMWNAQAGKYN</sequence>
<comment type="subcellular location">
    <subcellularLocation>
        <location evidence="1">Cell membrane</location>
        <topology evidence="1">Multi-pass membrane protein</topology>
    </subcellularLocation>
</comment>
<dbReference type="PROSITE" id="PS50893">
    <property type="entry name" value="ABC_TRANSPORTER_2"/>
    <property type="match status" value="1"/>
</dbReference>
<dbReference type="GO" id="GO:0034040">
    <property type="term" value="F:ATPase-coupled lipid transmembrane transporter activity"/>
    <property type="evidence" value="ECO:0007669"/>
    <property type="project" value="TreeGrafter"/>
</dbReference>
<dbReference type="InterPro" id="IPR039421">
    <property type="entry name" value="Type_1_exporter"/>
</dbReference>
<dbReference type="FunFam" id="3.40.50.300:FF:000221">
    <property type="entry name" value="Multidrug ABC transporter ATP-binding protein"/>
    <property type="match status" value="1"/>
</dbReference>
<reference evidence="11 12" key="1">
    <citation type="submission" date="2016-10" db="EMBL/GenBank/DDBJ databases">
        <authorList>
            <person name="de Groot N.N."/>
        </authorList>
    </citation>
    <scope>NUCLEOTIDE SEQUENCE [LARGE SCALE GENOMIC DNA]</scope>
    <source>
        <strain evidence="11 12">B25</strain>
    </source>
</reference>
<keyword evidence="8 9" id="KW-0472">Membrane</keyword>
<dbReference type="SUPFAM" id="SSF52540">
    <property type="entry name" value="P-loop containing nucleoside triphosphate hydrolases"/>
    <property type="match status" value="1"/>
</dbReference>
<feature type="domain" description="ABC transporter" evidence="10">
    <location>
        <begin position="372"/>
        <end position="616"/>
    </location>
</feature>
<dbReference type="RefSeq" id="WP_074641172.1">
    <property type="nucleotide sequence ID" value="NZ_FOFU01000002.1"/>
</dbReference>
<dbReference type="GO" id="GO:0005886">
    <property type="term" value="C:plasma membrane"/>
    <property type="evidence" value="ECO:0007669"/>
    <property type="project" value="UniProtKB-SubCell"/>
</dbReference>
<evidence type="ECO:0000256" key="1">
    <source>
        <dbReference type="ARBA" id="ARBA00004651"/>
    </source>
</evidence>
<dbReference type="GO" id="GO:0016887">
    <property type="term" value="F:ATP hydrolysis activity"/>
    <property type="evidence" value="ECO:0007669"/>
    <property type="project" value="InterPro"/>
</dbReference>
<dbReference type="PANTHER" id="PTHR24221">
    <property type="entry name" value="ATP-BINDING CASSETTE SUB-FAMILY B"/>
    <property type="match status" value="1"/>
</dbReference>
<dbReference type="InterPro" id="IPR017871">
    <property type="entry name" value="ABC_transporter-like_CS"/>
</dbReference>
<keyword evidence="2" id="KW-0813">Transport</keyword>
<evidence type="ECO:0000256" key="4">
    <source>
        <dbReference type="ARBA" id="ARBA00022692"/>
    </source>
</evidence>
<evidence type="ECO:0000256" key="6">
    <source>
        <dbReference type="ARBA" id="ARBA00022840"/>
    </source>
</evidence>
<dbReference type="PROSITE" id="PS00211">
    <property type="entry name" value="ABC_TRANSPORTER_1"/>
    <property type="match status" value="1"/>
</dbReference>
<proteinExistence type="predicted"/>
<evidence type="ECO:0000313" key="11">
    <source>
        <dbReference type="EMBL" id="SEP99570.1"/>
    </source>
</evidence>
<dbReference type="InterPro" id="IPR003593">
    <property type="entry name" value="AAA+_ATPase"/>
</dbReference>
<keyword evidence="6 11" id="KW-0067">ATP-binding</keyword>
<evidence type="ECO:0000256" key="9">
    <source>
        <dbReference type="SAM" id="Phobius"/>
    </source>
</evidence>